<organism evidence="1 2">
    <name type="scientific">Sporolactobacillus terrae</name>
    <dbReference type="NCBI Taxonomy" id="269673"/>
    <lineage>
        <taxon>Bacteria</taxon>
        <taxon>Bacillati</taxon>
        <taxon>Bacillota</taxon>
        <taxon>Bacilli</taxon>
        <taxon>Bacillales</taxon>
        <taxon>Sporolactobacillaceae</taxon>
        <taxon>Sporolactobacillus</taxon>
    </lineage>
</organism>
<reference evidence="1 2" key="1">
    <citation type="submission" date="2019-09" db="EMBL/GenBank/DDBJ databases">
        <title>Complete genome sequence of Sporolactobacillus terrae 70-3.</title>
        <authorList>
            <person name="Tanaka N."/>
            <person name="Shiwa Y."/>
            <person name="Fujita N."/>
            <person name="Tanasupawat S."/>
        </authorList>
    </citation>
    <scope>NUCLEOTIDE SEQUENCE [LARGE SCALE GENOMIC DNA]</scope>
    <source>
        <strain evidence="1 2">70-3</strain>
    </source>
</reference>
<evidence type="ECO:0000313" key="1">
    <source>
        <dbReference type="EMBL" id="BBN98331.1"/>
    </source>
</evidence>
<dbReference type="Proteomes" id="UP000326951">
    <property type="component" value="Chromosome"/>
</dbReference>
<name>A0A5K7WUG8_9BACL</name>
<gene>
    <name evidence="1" type="ORF">St703_10360</name>
</gene>
<sequence>MPVIIVPKITSAENPIFYFRFRLILLDEHFLKINASARVALLEKYILFQYEKVQDHDFLICEKKNAS</sequence>
<evidence type="ECO:0000313" key="2">
    <source>
        <dbReference type="Proteomes" id="UP000326951"/>
    </source>
</evidence>
<dbReference type="EMBL" id="AP021853">
    <property type="protein sequence ID" value="BBN98331.1"/>
    <property type="molecule type" value="Genomic_DNA"/>
</dbReference>
<proteinExistence type="predicted"/>
<accession>A0A5K7WUG8</accession>
<protein>
    <submittedName>
        <fullName evidence="1">Uncharacterized protein</fullName>
    </submittedName>
</protein>
<dbReference type="AlphaFoldDB" id="A0A5K7WUG8"/>